<reference evidence="1 2" key="1">
    <citation type="submission" date="2019-02" db="EMBL/GenBank/DDBJ databases">
        <title>Genome sequencing of the rare red list fungi Dentipellis fragilis.</title>
        <authorList>
            <person name="Buettner E."/>
            <person name="Kellner H."/>
        </authorList>
    </citation>
    <scope>NUCLEOTIDE SEQUENCE [LARGE SCALE GENOMIC DNA]</scope>
    <source>
        <strain evidence="1 2">DSM 105465</strain>
    </source>
</reference>
<gene>
    <name evidence="1" type="ORF">EVG20_g9598</name>
</gene>
<organism evidence="1 2">
    <name type="scientific">Dentipellis fragilis</name>
    <dbReference type="NCBI Taxonomy" id="205917"/>
    <lineage>
        <taxon>Eukaryota</taxon>
        <taxon>Fungi</taxon>
        <taxon>Dikarya</taxon>
        <taxon>Basidiomycota</taxon>
        <taxon>Agaricomycotina</taxon>
        <taxon>Agaricomycetes</taxon>
        <taxon>Russulales</taxon>
        <taxon>Hericiaceae</taxon>
        <taxon>Dentipellis</taxon>
    </lineage>
</organism>
<dbReference type="Proteomes" id="UP000298327">
    <property type="component" value="Unassembled WGS sequence"/>
</dbReference>
<dbReference type="EMBL" id="SEOQ01000996">
    <property type="protein sequence ID" value="TFY54712.1"/>
    <property type="molecule type" value="Genomic_DNA"/>
</dbReference>
<evidence type="ECO:0000313" key="2">
    <source>
        <dbReference type="Proteomes" id="UP000298327"/>
    </source>
</evidence>
<name>A0A4Y9XY45_9AGAM</name>
<accession>A0A4Y9XY45</accession>
<evidence type="ECO:0000313" key="1">
    <source>
        <dbReference type="EMBL" id="TFY54712.1"/>
    </source>
</evidence>
<keyword evidence="2" id="KW-1185">Reference proteome</keyword>
<dbReference type="AlphaFoldDB" id="A0A4Y9XY45"/>
<comment type="caution">
    <text evidence="1">The sequence shown here is derived from an EMBL/GenBank/DDBJ whole genome shotgun (WGS) entry which is preliminary data.</text>
</comment>
<sequence length="192" mass="21389">MLAAKDERVPTLRLAKGYYKQDPAGLVLVNALFKYSVQRDLVRLQEHTGRKDDRGFPRMAKKVISSSGQTSLFYATEPEVNVSEEPVDEAVTATAAAAASDTGVNAIPTRKVLEDFAFDLYRDDDAKEDMCIPVDADAVAIARGSLRPCIYGICSDHRDRLDGGDTLRWFVESRTYLSLEARVEIERVTRVE</sequence>
<protein>
    <submittedName>
        <fullName evidence="1">Uncharacterized protein</fullName>
    </submittedName>
</protein>
<proteinExistence type="predicted"/>